<organism evidence="1 2">
    <name type="scientific">Angiostrongylus cantonensis</name>
    <name type="common">Rat lungworm</name>
    <dbReference type="NCBI Taxonomy" id="6313"/>
    <lineage>
        <taxon>Eukaryota</taxon>
        <taxon>Metazoa</taxon>
        <taxon>Ecdysozoa</taxon>
        <taxon>Nematoda</taxon>
        <taxon>Chromadorea</taxon>
        <taxon>Rhabditida</taxon>
        <taxon>Rhabditina</taxon>
        <taxon>Rhabditomorpha</taxon>
        <taxon>Strongyloidea</taxon>
        <taxon>Metastrongylidae</taxon>
        <taxon>Angiostrongylus</taxon>
    </lineage>
</organism>
<name>A0A0K0DRD1_ANGCA</name>
<proteinExistence type="predicted"/>
<dbReference type="WBParaSite" id="ACAC_0001432001-mRNA-1">
    <property type="protein sequence ID" value="ACAC_0001432001-mRNA-1"/>
    <property type="gene ID" value="ACAC_0001432001"/>
</dbReference>
<evidence type="ECO:0000313" key="2">
    <source>
        <dbReference type="WBParaSite" id="ACAC_0001432001-mRNA-1"/>
    </source>
</evidence>
<keyword evidence="1" id="KW-1185">Reference proteome</keyword>
<protein>
    <submittedName>
        <fullName evidence="2">Uncharacterized protein</fullName>
    </submittedName>
</protein>
<dbReference type="Gene3D" id="2.30.29.30">
    <property type="entry name" value="Pleckstrin-homology domain (PH domain)/Phosphotyrosine-binding domain (PTB)"/>
    <property type="match status" value="1"/>
</dbReference>
<reference evidence="2" key="2">
    <citation type="submission" date="2017-02" db="UniProtKB">
        <authorList>
            <consortium name="WormBaseParasite"/>
        </authorList>
    </citation>
    <scope>IDENTIFICATION</scope>
</reference>
<sequence>MKERVDLNSNGLCIESRARVLKNGKWVKRYILCKKPSDVSSPILYVYKSKKNRKCNNSNVSLVLKNYVGFESGECPFRHFRHRINIIGVTESHLVCQIRMQSTSKLCLMKTNAWRITHGMINAESFIPYCFRFIINISIFCFRFVSSHPSFTEDVLCPCGFSCCLKNFSCSSRMSLNLD</sequence>
<evidence type="ECO:0000313" key="1">
    <source>
        <dbReference type="Proteomes" id="UP000035642"/>
    </source>
</evidence>
<dbReference type="InterPro" id="IPR011993">
    <property type="entry name" value="PH-like_dom_sf"/>
</dbReference>
<reference evidence="1" key="1">
    <citation type="submission" date="2012-09" db="EMBL/GenBank/DDBJ databases">
        <authorList>
            <person name="Martin A.A."/>
        </authorList>
    </citation>
    <scope>NUCLEOTIDE SEQUENCE</scope>
</reference>
<dbReference type="STRING" id="6313.A0A0K0DRD1"/>
<accession>A0A0K0DRD1</accession>
<dbReference type="Proteomes" id="UP000035642">
    <property type="component" value="Unassembled WGS sequence"/>
</dbReference>
<dbReference type="AlphaFoldDB" id="A0A0K0DRD1"/>